<gene>
    <name evidence="2" type="ORF">EXIGLDRAFT_777422</name>
</gene>
<keyword evidence="1" id="KW-0732">Signal</keyword>
<evidence type="ECO:0000256" key="1">
    <source>
        <dbReference type="SAM" id="SignalP"/>
    </source>
</evidence>
<feature type="signal peptide" evidence="1">
    <location>
        <begin position="1"/>
        <end position="16"/>
    </location>
</feature>
<sequence length="123" mass="13181">MFKVLAVVFLAALAQAAPAASPNATLQKRSPGVFYTTDINWGGAQTHVLNVVIGRCYTLPSNSVSSFGPDSGLQCFGYISSNCSGGERFGPIVNPGVSTLADWQRQLDMNWNDKMNSFKCQGD</sequence>
<accession>A0A165D0W8</accession>
<proteinExistence type="predicted"/>
<dbReference type="EMBL" id="KV426264">
    <property type="protein sequence ID" value="KZV83585.1"/>
    <property type="molecule type" value="Genomic_DNA"/>
</dbReference>
<name>A0A165D0W8_EXIGL</name>
<dbReference type="AlphaFoldDB" id="A0A165D0W8"/>
<evidence type="ECO:0000313" key="3">
    <source>
        <dbReference type="Proteomes" id="UP000077266"/>
    </source>
</evidence>
<evidence type="ECO:0000313" key="2">
    <source>
        <dbReference type="EMBL" id="KZV83585.1"/>
    </source>
</evidence>
<keyword evidence="3" id="KW-1185">Reference proteome</keyword>
<dbReference type="OrthoDB" id="5401396at2759"/>
<feature type="chain" id="PRO_5007856314" evidence="1">
    <location>
        <begin position="17"/>
        <end position="123"/>
    </location>
</feature>
<protein>
    <submittedName>
        <fullName evidence="2">Uncharacterized protein</fullName>
    </submittedName>
</protein>
<dbReference type="InParanoid" id="A0A165D0W8"/>
<reference evidence="2 3" key="1">
    <citation type="journal article" date="2016" name="Mol. Biol. Evol.">
        <title>Comparative Genomics of Early-Diverging Mushroom-Forming Fungi Provides Insights into the Origins of Lignocellulose Decay Capabilities.</title>
        <authorList>
            <person name="Nagy L.G."/>
            <person name="Riley R."/>
            <person name="Tritt A."/>
            <person name="Adam C."/>
            <person name="Daum C."/>
            <person name="Floudas D."/>
            <person name="Sun H."/>
            <person name="Yadav J.S."/>
            <person name="Pangilinan J."/>
            <person name="Larsson K.H."/>
            <person name="Matsuura K."/>
            <person name="Barry K."/>
            <person name="Labutti K."/>
            <person name="Kuo R."/>
            <person name="Ohm R.A."/>
            <person name="Bhattacharya S.S."/>
            <person name="Shirouzu T."/>
            <person name="Yoshinaga Y."/>
            <person name="Martin F.M."/>
            <person name="Grigoriev I.V."/>
            <person name="Hibbett D.S."/>
        </authorList>
    </citation>
    <scope>NUCLEOTIDE SEQUENCE [LARGE SCALE GENOMIC DNA]</scope>
    <source>
        <strain evidence="2 3">HHB12029</strain>
    </source>
</reference>
<dbReference type="Proteomes" id="UP000077266">
    <property type="component" value="Unassembled WGS sequence"/>
</dbReference>
<organism evidence="2 3">
    <name type="scientific">Exidia glandulosa HHB12029</name>
    <dbReference type="NCBI Taxonomy" id="1314781"/>
    <lineage>
        <taxon>Eukaryota</taxon>
        <taxon>Fungi</taxon>
        <taxon>Dikarya</taxon>
        <taxon>Basidiomycota</taxon>
        <taxon>Agaricomycotina</taxon>
        <taxon>Agaricomycetes</taxon>
        <taxon>Auriculariales</taxon>
        <taxon>Exidiaceae</taxon>
        <taxon>Exidia</taxon>
    </lineage>
</organism>